<evidence type="ECO:0000313" key="1">
    <source>
        <dbReference type="EMBL" id="MCI14202.1"/>
    </source>
</evidence>
<protein>
    <submittedName>
        <fullName evidence="1">Uncharacterized protein</fullName>
    </submittedName>
</protein>
<dbReference type="EMBL" id="LXQA010091409">
    <property type="protein sequence ID" value="MCI14202.1"/>
    <property type="molecule type" value="Genomic_DNA"/>
</dbReference>
<accession>A0A392PR64</accession>
<evidence type="ECO:0000313" key="2">
    <source>
        <dbReference type="Proteomes" id="UP000265520"/>
    </source>
</evidence>
<reference evidence="1 2" key="1">
    <citation type="journal article" date="2018" name="Front. Plant Sci.">
        <title>Red Clover (Trifolium pratense) and Zigzag Clover (T. medium) - A Picture of Genomic Similarities and Differences.</title>
        <authorList>
            <person name="Dluhosova J."/>
            <person name="Istvanek J."/>
            <person name="Nedelnik J."/>
            <person name="Repkova J."/>
        </authorList>
    </citation>
    <scope>NUCLEOTIDE SEQUENCE [LARGE SCALE GENOMIC DNA]</scope>
    <source>
        <strain evidence="2">cv. 10/8</strain>
        <tissue evidence="1">Leaf</tissue>
    </source>
</reference>
<feature type="non-terminal residue" evidence="1">
    <location>
        <position position="1"/>
    </location>
</feature>
<comment type="caution">
    <text evidence="1">The sequence shown here is derived from an EMBL/GenBank/DDBJ whole genome shotgun (WGS) entry which is preliminary data.</text>
</comment>
<name>A0A392PR64_9FABA</name>
<organism evidence="1 2">
    <name type="scientific">Trifolium medium</name>
    <dbReference type="NCBI Taxonomy" id="97028"/>
    <lineage>
        <taxon>Eukaryota</taxon>
        <taxon>Viridiplantae</taxon>
        <taxon>Streptophyta</taxon>
        <taxon>Embryophyta</taxon>
        <taxon>Tracheophyta</taxon>
        <taxon>Spermatophyta</taxon>
        <taxon>Magnoliopsida</taxon>
        <taxon>eudicotyledons</taxon>
        <taxon>Gunneridae</taxon>
        <taxon>Pentapetalae</taxon>
        <taxon>rosids</taxon>
        <taxon>fabids</taxon>
        <taxon>Fabales</taxon>
        <taxon>Fabaceae</taxon>
        <taxon>Papilionoideae</taxon>
        <taxon>50 kb inversion clade</taxon>
        <taxon>NPAAA clade</taxon>
        <taxon>Hologalegina</taxon>
        <taxon>IRL clade</taxon>
        <taxon>Trifolieae</taxon>
        <taxon>Trifolium</taxon>
    </lineage>
</organism>
<sequence length="63" mass="7118">YANFCDAATGTDLGRAGVWHWNMSWRCPLLRLEEPDRADLMQLLDGISPNARPRISGSGCWIR</sequence>
<keyword evidence="2" id="KW-1185">Reference proteome</keyword>
<dbReference type="AlphaFoldDB" id="A0A392PR64"/>
<dbReference type="Proteomes" id="UP000265520">
    <property type="component" value="Unassembled WGS sequence"/>
</dbReference>
<proteinExistence type="predicted"/>